<organism evidence="1">
    <name type="scientific">marine metagenome</name>
    <dbReference type="NCBI Taxonomy" id="408172"/>
    <lineage>
        <taxon>unclassified sequences</taxon>
        <taxon>metagenomes</taxon>
        <taxon>ecological metagenomes</taxon>
    </lineage>
</organism>
<reference evidence="1" key="1">
    <citation type="submission" date="2018-05" db="EMBL/GenBank/DDBJ databases">
        <authorList>
            <person name="Lanie J.A."/>
            <person name="Ng W.-L."/>
            <person name="Kazmierczak K.M."/>
            <person name="Andrzejewski T.M."/>
            <person name="Davidsen T.M."/>
            <person name="Wayne K.J."/>
            <person name="Tettelin H."/>
            <person name="Glass J.I."/>
            <person name="Rusch D."/>
            <person name="Podicherti R."/>
            <person name="Tsui H.-C.T."/>
            <person name="Winkler M.E."/>
        </authorList>
    </citation>
    <scope>NUCLEOTIDE SEQUENCE</scope>
</reference>
<dbReference type="EMBL" id="UINC01086962">
    <property type="protein sequence ID" value="SVC35895.1"/>
    <property type="molecule type" value="Genomic_DNA"/>
</dbReference>
<accession>A0A382LJ85</accession>
<protein>
    <submittedName>
        <fullName evidence="1">Uncharacterized protein</fullName>
    </submittedName>
</protein>
<dbReference type="AlphaFoldDB" id="A0A382LJ85"/>
<sequence length="23" mass="2721">MVMTLFLSMPKNLMEAQLIHLIF</sequence>
<evidence type="ECO:0000313" key="1">
    <source>
        <dbReference type="EMBL" id="SVC35895.1"/>
    </source>
</evidence>
<name>A0A382LJ85_9ZZZZ</name>
<proteinExistence type="predicted"/>
<gene>
    <name evidence="1" type="ORF">METZ01_LOCUS288749</name>
</gene>